<protein>
    <submittedName>
        <fullName evidence="2">Uncharacterized protein</fullName>
    </submittedName>
</protein>
<dbReference type="Proteomes" id="UP000308768">
    <property type="component" value="Unassembled WGS sequence"/>
</dbReference>
<keyword evidence="1" id="KW-0472">Membrane</keyword>
<evidence type="ECO:0000313" key="3">
    <source>
        <dbReference type="Proteomes" id="UP000308768"/>
    </source>
</evidence>
<dbReference type="STRING" id="331657.A0A4U0XYY2"/>
<organism evidence="2 3">
    <name type="scientific">Cryomyces minteri</name>
    <dbReference type="NCBI Taxonomy" id="331657"/>
    <lineage>
        <taxon>Eukaryota</taxon>
        <taxon>Fungi</taxon>
        <taxon>Dikarya</taxon>
        <taxon>Ascomycota</taxon>
        <taxon>Pezizomycotina</taxon>
        <taxon>Dothideomycetes</taxon>
        <taxon>Dothideomycetes incertae sedis</taxon>
        <taxon>Cryomyces</taxon>
    </lineage>
</organism>
<dbReference type="AlphaFoldDB" id="A0A4U0XYY2"/>
<name>A0A4U0XYY2_9PEZI</name>
<keyword evidence="1" id="KW-1133">Transmembrane helix</keyword>
<gene>
    <name evidence="2" type="ORF">B0A49_00834</name>
</gene>
<dbReference type="EMBL" id="NAJN01000042">
    <property type="protein sequence ID" value="TKA80883.1"/>
    <property type="molecule type" value="Genomic_DNA"/>
</dbReference>
<comment type="caution">
    <text evidence="2">The sequence shown here is derived from an EMBL/GenBank/DDBJ whole genome shotgun (WGS) entry which is preliminary data.</text>
</comment>
<dbReference type="OrthoDB" id="2585655at2759"/>
<sequence length="85" mass="9623">MAKQLHSVTLPIPEIAVNARDLLTFRLTYFVNDWLLEQGALAVFNILGACFLAVCALTVPLWVFGKKIRSWIARNKFLNNSMTDL</sequence>
<evidence type="ECO:0000313" key="2">
    <source>
        <dbReference type="EMBL" id="TKA80883.1"/>
    </source>
</evidence>
<keyword evidence="3" id="KW-1185">Reference proteome</keyword>
<reference evidence="2 3" key="1">
    <citation type="submission" date="2017-03" db="EMBL/GenBank/DDBJ databases">
        <title>Genomes of endolithic fungi from Antarctica.</title>
        <authorList>
            <person name="Coleine C."/>
            <person name="Masonjones S."/>
            <person name="Stajich J.E."/>
        </authorList>
    </citation>
    <scope>NUCLEOTIDE SEQUENCE [LARGE SCALE GENOMIC DNA]</scope>
    <source>
        <strain evidence="2 3">CCFEE 5187</strain>
    </source>
</reference>
<keyword evidence="1" id="KW-0812">Transmembrane</keyword>
<evidence type="ECO:0000256" key="1">
    <source>
        <dbReference type="SAM" id="Phobius"/>
    </source>
</evidence>
<accession>A0A4U0XYY2</accession>
<proteinExistence type="predicted"/>
<feature type="transmembrane region" description="Helical" evidence="1">
    <location>
        <begin position="40"/>
        <end position="64"/>
    </location>
</feature>